<keyword evidence="4" id="KW-1185">Reference proteome</keyword>
<keyword evidence="1" id="KW-0812">Transmembrane</keyword>
<dbReference type="Proteomes" id="UP001558713">
    <property type="component" value="Unassembled WGS sequence"/>
</dbReference>
<keyword evidence="1" id="KW-0472">Membrane</keyword>
<dbReference type="AlphaFoldDB" id="A0ABD1A6U6"/>
<keyword evidence="1" id="KW-1133">Transmembrane helix</keyword>
<gene>
    <name evidence="3" type="ORF">V5N11_019102</name>
</gene>
<feature type="domain" description="Reverse transcriptase zinc-binding" evidence="2">
    <location>
        <begin position="14"/>
        <end position="71"/>
    </location>
</feature>
<sequence>MDKESPQVIPPTGNVSFKQGVWKLNTAPKLKHFLWRMITNVLATGTALRHQQILTDVTCSQEEENIHHLVFFFFFFLFHHLVFLCPYAQYNMKFKAIMECNHNKRIPPLQRRMQLFGCKLMICFRKVNRDIRLQEGQNKYRTGDNHKKNWVISIKQVGKKLVWIIRDEYGFYYLGDAHSEGNRVKKENVKLSS</sequence>
<evidence type="ECO:0000313" key="4">
    <source>
        <dbReference type="Proteomes" id="UP001558713"/>
    </source>
</evidence>
<evidence type="ECO:0000313" key="3">
    <source>
        <dbReference type="EMBL" id="KAL1199559.1"/>
    </source>
</evidence>
<name>A0ABD1A6U6_CARAN</name>
<dbReference type="EMBL" id="JBANAX010000640">
    <property type="protein sequence ID" value="KAL1199559.1"/>
    <property type="molecule type" value="Genomic_DNA"/>
</dbReference>
<dbReference type="InterPro" id="IPR026960">
    <property type="entry name" value="RVT-Znf"/>
</dbReference>
<proteinExistence type="predicted"/>
<comment type="caution">
    <text evidence="3">The sequence shown here is derived from an EMBL/GenBank/DDBJ whole genome shotgun (WGS) entry which is preliminary data.</text>
</comment>
<evidence type="ECO:0000259" key="2">
    <source>
        <dbReference type="Pfam" id="PF13966"/>
    </source>
</evidence>
<organism evidence="3 4">
    <name type="scientific">Cardamine amara subsp. amara</name>
    <dbReference type="NCBI Taxonomy" id="228776"/>
    <lineage>
        <taxon>Eukaryota</taxon>
        <taxon>Viridiplantae</taxon>
        <taxon>Streptophyta</taxon>
        <taxon>Embryophyta</taxon>
        <taxon>Tracheophyta</taxon>
        <taxon>Spermatophyta</taxon>
        <taxon>Magnoliopsida</taxon>
        <taxon>eudicotyledons</taxon>
        <taxon>Gunneridae</taxon>
        <taxon>Pentapetalae</taxon>
        <taxon>rosids</taxon>
        <taxon>malvids</taxon>
        <taxon>Brassicales</taxon>
        <taxon>Brassicaceae</taxon>
        <taxon>Cardamineae</taxon>
        <taxon>Cardamine</taxon>
    </lineage>
</organism>
<accession>A0ABD1A6U6</accession>
<protein>
    <recommendedName>
        <fullName evidence="2">Reverse transcriptase zinc-binding domain-containing protein</fullName>
    </recommendedName>
</protein>
<feature type="transmembrane region" description="Helical" evidence="1">
    <location>
        <begin position="66"/>
        <end position="88"/>
    </location>
</feature>
<evidence type="ECO:0000256" key="1">
    <source>
        <dbReference type="SAM" id="Phobius"/>
    </source>
</evidence>
<dbReference type="Pfam" id="PF13966">
    <property type="entry name" value="zf-RVT"/>
    <property type="match status" value="1"/>
</dbReference>
<reference evidence="3 4" key="1">
    <citation type="submission" date="2024-04" db="EMBL/GenBank/DDBJ databases">
        <title>Genome assembly C_amara_ONT_v2.</title>
        <authorList>
            <person name="Yant L."/>
            <person name="Moore C."/>
            <person name="Slenker M."/>
        </authorList>
    </citation>
    <scope>NUCLEOTIDE SEQUENCE [LARGE SCALE GENOMIC DNA]</scope>
    <source>
        <tissue evidence="3">Leaf</tissue>
    </source>
</reference>